<proteinExistence type="predicted"/>
<feature type="compositionally biased region" description="Low complexity" evidence="1">
    <location>
        <begin position="64"/>
        <end position="77"/>
    </location>
</feature>
<dbReference type="Pfam" id="PF13911">
    <property type="entry name" value="AhpC-TSA_2"/>
    <property type="match status" value="1"/>
</dbReference>
<reference evidence="2 3" key="1">
    <citation type="submission" date="2016-11" db="EMBL/GenBank/DDBJ databases">
        <authorList>
            <person name="Jaros S."/>
            <person name="Januszkiewicz K."/>
            <person name="Wedrychowicz H."/>
        </authorList>
    </citation>
    <scope>NUCLEOTIDE SEQUENCE [LARGE SCALE GENOMIC DNA]</scope>
</reference>
<dbReference type="AlphaFoldDB" id="A0A2X0LYX0"/>
<organism evidence="2 3">
    <name type="scientific">Microbotryum silenes-dioicae</name>
    <dbReference type="NCBI Taxonomy" id="796604"/>
    <lineage>
        <taxon>Eukaryota</taxon>
        <taxon>Fungi</taxon>
        <taxon>Dikarya</taxon>
        <taxon>Basidiomycota</taxon>
        <taxon>Pucciniomycotina</taxon>
        <taxon>Microbotryomycetes</taxon>
        <taxon>Microbotryales</taxon>
        <taxon>Microbotryaceae</taxon>
        <taxon>Microbotryum</taxon>
    </lineage>
</organism>
<dbReference type="EMBL" id="FQNC01000017">
    <property type="protein sequence ID" value="SGY20186.1"/>
    <property type="molecule type" value="Genomic_DNA"/>
</dbReference>
<dbReference type="InterPro" id="IPR036249">
    <property type="entry name" value="Thioredoxin-like_sf"/>
</dbReference>
<evidence type="ECO:0000313" key="3">
    <source>
        <dbReference type="Proteomes" id="UP000249464"/>
    </source>
</evidence>
<keyword evidence="3" id="KW-1185">Reference proteome</keyword>
<evidence type="ECO:0000256" key="1">
    <source>
        <dbReference type="SAM" id="MobiDB-lite"/>
    </source>
</evidence>
<gene>
    <name evidence="2" type="primary">BQ5605_C017g08515</name>
    <name evidence="2" type="ORF">BQ5605_C017G08515</name>
</gene>
<feature type="compositionally biased region" description="Basic and acidic residues" evidence="1">
    <location>
        <begin position="169"/>
        <end position="188"/>
    </location>
</feature>
<feature type="compositionally biased region" description="Basic and acidic residues" evidence="1">
    <location>
        <begin position="92"/>
        <end position="109"/>
    </location>
</feature>
<name>A0A2X0LYX0_9BASI</name>
<dbReference type="InterPro" id="IPR032801">
    <property type="entry name" value="PXL2A/B/C"/>
</dbReference>
<feature type="compositionally biased region" description="Polar residues" evidence="1">
    <location>
        <begin position="9"/>
        <end position="22"/>
    </location>
</feature>
<evidence type="ECO:0000313" key="2">
    <source>
        <dbReference type="EMBL" id="SGY20186.1"/>
    </source>
</evidence>
<dbReference type="PANTHER" id="PTHR28630:SF3">
    <property type="entry name" value="PEROXIREDOXIN-LIKE 2C"/>
    <property type="match status" value="1"/>
</dbReference>
<sequence length="418" mass="44426">MEALPNPSIVLTTSTDDASSIRPSPAFSEDTFITTHSTSTLASSIIGLPDRPTTSGPGLLGEVGSSSARSSPLLGSSMDGNAPPLLKTTKLQNEKLRTDRADECGEDLLKPTAGNEASKEAKELGAESEDGLGTGGTEGLGSPAEPEVMEAPSCSIEDNGLSRGQKGGNDQKENGEGGERPGFDRFKMPTKDQLRAAGICLLADENGRNVTFNSLVQARGKVVVVFLRHLWCGLCAQFFCGSTDVVALKSETENLAQASTSQLSTESMYTPPPLYILLISSGSPSLIPIYQQRLGCPFPLVVDKGRKLYKTLGMTLKTLSSGKEEDKGSYVTKSNLGNVVDSARNVLAMRRYPGSQKQLGGEFVMVWNDETGQMECTYASRMNSTRSHSEADLFAAAGVHLDSIDQASIFGESQHEGL</sequence>
<dbReference type="Gene3D" id="3.40.30.10">
    <property type="entry name" value="Glutaredoxin"/>
    <property type="match status" value="1"/>
</dbReference>
<dbReference type="SUPFAM" id="SSF52833">
    <property type="entry name" value="Thioredoxin-like"/>
    <property type="match status" value="1"/>
</dbReference>
<dbReference type="STRING" id="796604.A0A2X0LYX0"/>
<feature type="region of interest" description="Disordered" evidence="1">
    <location>
        <begin position="39"/>
        <end position="188"/>
    </location>
</feature>
<dbReference type="PANTHER" id="PTHR28630">
    <property type="match status" value="1"/>
</dbReference>
<protein>
    <submittedName>
        <fullName evidence="2">BQ5605_C017g08515 protein</fullName>
    </submittedName>
</protein>
<accession>A0A2X0LYX0</accession>
<dbReference type="Proteomes" id="UP000249464">
    <property type="component" value="Unassembled WGS sequence"/>
</dbReference>
<feature type="region of interest" description="Disordered" evidence="1">
    <location>
        <begin position="1"/>
        <end position="27"/>
    </location>
</feature>